<dbReference type="Proteomes" id="UP000246278">
    <property type="component" value="Unassembled WGS sequence"/>
</dbReference>
<gene>
    <name evidence="8" type="ORF">CR164_07785</name>
</gene>
<dbReference type="SFLD" id="SFLDG01067">
    <property type="entry name" value="SPASM/twitch_domain_containing"/>
    <property type="match status" value="1"/>
</dbReference>
<keyword evidence="2" id="KW-0949">S-adenosyl-L-methionine</keyword>
<dbReference type="GO" id="GO:0016491">
    <property type="term" value="F:oxidoreductase activity"/>
    <property type="evidence" value="ECO:0007669"/>
    <property type="project" value="InterPro"/>
</dbReference>
<dbReference type="NCBIfam" id="TIGR04085">
    <property type="entry name" value="rSAM_more_4Fe4S"/>
    <property type="match status" value="1"/>
</dbReference>
<dbReference type="SFLD" id="SFLDG01386">
    <property type="entry name" value="main_SPASM_domain-containing"/>
    <property type="match status" value="1"/>
</dbReference>
<evidence type="ECO:0000256" key="4">
    <source>
        <dbReference type="ARBA" id="ARBA00023004"/>
    </source>
</evidence>
<evidence type="ECO:0000313" key="8">
    <source>
        <dbReference type="EMBL" id="PWW81733.1"/>
    </source>
</evidence>
<sequence length="374" mass="40541">MVADAVLQQADTRGGHAEVLVATTWQCNLRCSYCFVENRTAPAAAQQPMSSLLAQQTVDALHDGFSDVEQVSIHLYGGEPLTNLSALNAMVRRAATYPSGRFSFAITTNGTLCSSEAVELLHEGRFQVILSIDGPARIHDAVRRTATNTPTHNKVMEFLRTLRRDTCCSVRGSSVVRSGWSLSEASAYLRTLPVDTIKAQAVRSSANAAHTLSETEFRAYLNDLDKIGDQVIEDIASGTMPLDDRFSARVLQLLAGIERESFCGAGHTMLGVNPDGTIVPCVLMGKNAPVLGHVQDDPSTWRRNGLEWCNTAALPATCEECSARSLCKGGCPAVMAVCAESECEITRKNCDIALRIFRHFRNDPLKLLILAGIS</sequence>
<dbReference type="InterPro" id="IPR023885">
    <property type="entry name" value="4Fe4S-binding_SPASM_dom"/>
</dbReference>
<dbReference type="AlphaFoldDB" id="A0A317T504"/>
<dbReference type="Pfam" id="PF04055">
    <property type="entry name" value="Radical_SAM"/>
    <property type="match status" value="1"/>
</dbReference>
<accession>A0A317T504</accession>
<comment type="similarity">
    <text evidence="6">Belongs to the radical SAM superfamily. Anaerobic sulfatase-maturating enzyme family.</text>
</comment>
<evidence type="ECO:0000256" key="5">
    <source>
        <dbReference type="ARBA" id="ARBA00023014"/>
    </source>
</evidence>
<dbReference type="SFLD" id="SFLDG01384">
    <property type="entry name" value="thioether_bond_formation_requi"/>
    <property type="match status" value="1"/>
</dbReference>
<dbReference type="InterPro" id="IPR023867">
    <property type="entry name" value="Sulphatase_maturase_rSAM"/>
</dbReference>
<dbReference type="SFLD" id="SFLDS00029">
    <property type="entry name" value="Radical_SAM"/>
    <property type="match status" value="1"/>
</dbReference>
<evidence type="ECO:0000256" key="3">
    <source>
        <dbReference type="ARBA" id="ARBA00022723"/>
    </source>
</evidence>
<feature type="domain" description="Radical SAM core" evidence="7">
    <location>
        <begin position="12"/>
        <end position="258"/>
    </location>
</feature>
<dbReference type="CDD" id="cd01335">
    <property type="entry name" value="Radical_SAM"/>
    <property type="match status" value="1"/>
</dbReference>
<comment type="caution">
    <text evidence="8">The sequence shown here is derived from an EMBL/GenBank/DDBJ whole genome shotgun (WGS) entry which is preliminary data.</text>
</comment>
<protein>
    <recommendedName>
        <fullName evidence="7">Radical SAM core domain-containing protein</fullName>
    </recommendedName>
</protein>
<comment type="cofactor">
    <cofactor evidence="1">
        <name>[4Fe-4S] cluster</name>
        <dbReference type="ChEBI" id="CHEBI:49883"/>
    </cofactor>
</comment>
<dbReference type="PANTHER" id="PTHR43273:SF3">
    <property type="entry name" value="ANAEROBIC SULFATASE-MATURATING ENZYME HOMOLOG ASLB-RELATED"/>
    <property type="match status" value="1"/>
</dbReference>
<dbReference type="GO" id="GO:0051536">
    <property type="term" value="F:iron-sulfur cluster binding"/>
    <property type="evidence" value="ECO:0007669"/>
    <property type="project" value="UniProtKB-KW"/>
</dbReference>
<evidence type="ECO:0000313" key="9">
    <source>
        <dbReference type="Proteomes" id="UP000246278"/>
    </source>
</evidence>
<dbReference type="PROSITE" id="PS51918">
    <property type="entry name" value="RADICAL_SAM"/>
    <property type="match status" value="1"/>
</dbReference>
<keyword evidence="4" id="KW-0408">Iron</keyword>
<name>A0A317T504_9CHLB</name>
<dbReference type="InterPro" id="IPR058240">
    <property type="entry name" value="rSAM_sf"/>
</dbReference>
<dbReference type="EMBL" id="PDNZ01000005">
    <property type="protein sequence ID" value="PWW81733.1"/>
    <property type="molecule type" value="Genomic_DNA"/>
</dbReference>
<evidence type="ECO:0000256" key="2">
    <source>
        <dbReference type="ARBA" id="ARBA00022691"/>
    </source>
</evidence>
<reference evidence="9" key="1">
    <citation type="submission" date="2017-10" db="EMBL/GenBank/DDBJ databases">
        <authorList>
            <person name="Gaisin V.A."/>
            <person name="Rysina M.S."/>
            <person name="Grouzdev D.S."/>
        </authorList>
    </citation>
    <scope>NUCLEOTIDE SEQUENCE [LARGE SCALE GENOMIC DNA]</scope>
    <source>
        <strain evidence="9">V1</strain>
    </source>
</reference>
<dbReference type="SUPFAM" id="SSF102114">
    <property type="entry name" value="Radical SAM enzymes"/>
    <property type="match status" value="1"/>
</dbReference>
<dbReference type="Gene3D" id="3.20.20.70">
    <property type="entry name" value="Aldolase class I"/>
    <property type="match status" value="1"/>
</dbReference>
<dbReference type="InterPro" id="IPR013785">
    <property type="entry name" value="Aldolase_TIM"/>
</dbReference>
<dbReference type="PANTHER" id="PTHR43273">
    <property type="entry name" value="ANAEROBIC SULFATASE-MATURATING ENZYME HOMOLOG ASLB-RELATED"/>
    <property type="match status" value="1"/>
</dbReference>
<evidence type="ECO:0000256" key="1">
    <source>
        <dbReference type="ARBA" id="ARBA00001966"/>
    </source>
</evidence>
<keyword evidence="9" id="KW-1185">Reference proteome</keyword>
<evidence type="ECO:0000259" key="7">
    <source>
        <dbReference type="PROSITE" id="PS51918"/>
    </source>
</evidence>
<dbReference type="RefSeq" id="WP_110023381.1">
    <property type="nucleotide sequence ID" value="NZ_PDNZ01000005.1"/>
</dbReference>
<dbReference type="InterPro" id="IPR007197">
    <property type="entry name" value="rSAM"/>
</dbReference>
<dbReference type="GO" id="GO:0046872">
    <property type="term" value="F:metal ion binding"/>
    <property type="evidence" value="ECO:0007669"/>
    <property type="project" value="UniProtKB-KW"/>
</dbReference>
<keyword evidence="3" id="KW-0479">Metal-binding</keyword>
<organism evidence="8 9">
    <name type="scientific">Prosthecochloris marina</name>
    <dbReference type="NCBI Taxonomy" id="2017681"/>
    <lineage>
        <taxon>Bacteria</taxon>
        <taxon>Pseudomonadati</taxon>
        <taxon>Chlorobiota</taxon>
        <taxon>Chlorobiia</taxon>
        <taxon>Chlorobiales</taxon>
        <taxon>Chlorobiaceae</taxon>
        <taxon>Prosthecochloris</taxon>
    </lineage>
</organism>
<evidence type="ECO:0000256" key="6">
    <source>
        <dbReference type="ARBA" id="ARBA00023601"/>
    </source>
</evidence>
<keyword evidence="5" id="KW-0411">Iron-sulfur</keyword>
<proteinExistence type="inferred from homology"/>